<dbReference type="SUPFAM" id="SSF56219">
    <property type="entry name" value="DNase I-like"/>
    <property type="match status" value="1"/>
</dbReference>
<keyword evidence="2" id="KW-1185">Reference proteome</keyword>
<dbReference type="NCBIfam" id="NF045851">
    <property type="entry name" value="mem_nucl_MnuA"/>
    <property type="match status" value="1"/>
</dbReference>
<dbReference type="PANTHER" id="PTHR11371:SF31">
    <property type="entry name" value="EXTRACELLULAR NUCLEASE"/>
    <property type="match status" value="1"/>
</dbReference>
<dbReference type="Gene3D" id="3.60.10.10">
    <property type="entry name" value="Endonuclease/exonuclease/phosphatase"/>
    <property type="match status" value="1"/>
</dbReference>
<name>A0A449B2W1_9BACT</name>
<organism evidence="1 2">
    <name type="scientific">Mycoplasmopsis citelli</name>
    <dbReference type="NCBI Taxonomy" id="171281"/>
    <lineage>
        <taxon>Bacteria</taxon>
        <taxon>Bacillati</taxon>
        <taxon>Mycoplasmatota</taxon>
        <taxon>Mycoplasmoidales</taxon>
        <taxon>Metamycoplasmataceae</taxon>
        <taxon>Mycoplasmopsis</taxon>
    </lineage>
</organism>
<dbReference type="EMBL" id="LR215036">
    <property type="protein sequence ID" value="VEU74926.1"/>
    <property type="molecule type" value="Genomic_DNA"/>
</dbReference>
<dbReference type="Proteomes" id="UP000290985">
    <property type="component" value="Chromosome"/>
</dbReference>
<evidence type="ECO:0000313" key="1">
    <source>
        <dbReference type="EMBL" id="VEU74926.1"/>
    </source>
</evidence>
<dbReference type="InterPro" id="IPR036691">
    <property type="entry name" value="Endo/exonu/phosph_ase_sf"/>
</dbReference>
<gene>
    <name evidence="1" type="ORF">NCTC10181_00795</name>
</gene>
<protein>
    <submittedName>
        <fullName evidence="1">Uncharacterized protein</fullName>
    </submittedName>
</protein>
<dbReference type="AlphaFoldDB" id="A0A449B2W1"/>
<proteinExistence type="predicted"/>
<evidence type="ECO:0000313" key="2">
    <source>
        <dbReference type="Proteomes" id="UP000290985"/>
    </source>
</evidence>
<sequence>MELICGYFSIVFLKKSWLLFKVIYTYGAMKKSIIFKLISLISSSAIAVITSASCTTNPISHSEGDFAKSLSQALQNSKENFKVNITKVHNQNTLQKDKAIVNSNDKDNSNNVDLVSLSTKNSIQNNNYLKTQAFNKVVLNSRRRTARPRVQSAEGLKIVHWNILNYPNSKRNENQFKVSVISKVLSEINPDVIGLTEINNGKWDSVNLIVDKLNSMTNRHYEMVYQPESDYNSNSSEAVKESVVILYDTNKVSPLPFKDGSVKKSFKDYVEYPLEDEYDSTAYVRPPFGVMFKVNGTRKAFTTIFDHFDSPGRKEGEVSFADLNYTYPSNLRFTRKIGSQEGAEAFNLDKVFDYFKQNGAKNIVFGADTNIPANSSDIFVNLVTNGYLSGWEDQYSASTSLKSSKSIKDAVLDGEYDLAYAEPYDRMFYDGNNFVQDPQNRDWFKFDIFKNYMENSEFKNYVDSEYQRIFRKRLNTGENLDKNSNSIWFALRNNVSDHLPVWLSLRFKR</sequence>
<reference evidence="1 2" key="1">
    <citation type="submission" date="2019-01" db="EMBL/GenBank/DDBJ databases">
        <authorList>
            <consortium name="Pathogen Informatics"/>
        </authorList>
    </citation>
    <scope>NUCLEOTIDE SEQUENCE [LARGE SCALE GENOMIC DNA]</scope>
    <source>
        <strain evidence="1 2">NCTC10181</strain>
    </source>
</reference>
<accession>A0A449B2W1</accession>
<dbReference type="KEGG" id="mcit:NCTC10181_00795"/>
<dbReference type="PANTHER" id="PTHR11371">
    <property type="entry name" value="DEOXYRIBONUCLEASE"/>
    <property type="match status" value="1"/>
</dbReference>